<reference evidence="2 3" key="1">
    <citation type="submission" date="2016-10" db="EMBL/GenBank/DDBJ databases">
        <title>Arsenicibacter rosenii gen. nov., sp. nov., an efficient arsenic-methylating bacterium isolated from an arsenic-contaminated paddy soil.</title>
        <authorList>
            <person name="Huang K."/>
        </authorList>
    </citation>
    <scope>NUCLEOTIDE SEQUENCE [LARGE SCALE GENOMIC DNA]</scope>
    <source>
        <strain evidence="2 3">SM-1</strain>
    </source>
</reference>
<evidence type="ECO:0000259" key="1">
    <source>
        <dbReference type="Pfam" id="PF09019"/>
    </source>
</evidence>
<dbReference type="EMBL" id="MORL01000036">
    <property type="protein sequence ID" value="OIN55772.1"/>
    <property type="molecule type" value="Genomic_DNA"/>
</dbReference>
<name>A0A1S2VAQ5_9BACT</name>
<evidence type="ECO:0000313" key="2">
    <source>
        <dbReference type="EMBL" id="OIN55772.1"/>
    </source>
</evidence>
<feature type="domain" description="Restriction endonuclease type II EcoRII C-terminal" evidence="1">
    <location>
        <begin position="231"/>
        <end position="399"/>
    </location>
</feature>
<keyword evidence="2" id="KW-0378">Hydrolase</keyword>
<comment type="caution">
    <text evidence="2">The sequence shown here is derived from an EMBL/GenBank/DDBJ whole genome shotgun (WGS) entry which is preliminary data.</text>
</comment>
<dbReference type="InterPro" id="IPR011335">
    <property type="entry name" value="Restrct_endonuc-II-like"/>
</dbReference>
<protein>
    <submittedName>
        <fullName evidence="2">Restriction endonuclease</fullName>
    </submittedName>
</protein>
<dbReference type="RefSeq" id="WP_071506582.1">
    <property type="nucleotide sequence ID" value="NZ_MORL01000036.1"/>
</dbReference>
<keyword evidence="3" id="KW-1185">Reference proteome</keyword>
<gene>
    <name evidence="2" type="ORF">BLX24_28185</name>
</gene>
<dbReference type="InterPro" id="IPR038365">
    <property type="entry name" value="EcoRII_C_sf"/>
</dbReference>
<dbReference type="AlphaFoldDB" id="A0A1S2VAQ5"/>
<dbReference type="OrthoDB" id="9797574at2"/>
<keyword evidence="2" id="KW-0255">Endonuclease</keyword>
<dbReference type="Gene3D" id="3.40.91.80">
    <property type="match status" value="1"/>
</dbReference>
<dbReference type="InterPro" id="IPR015109">
    <property type="entry name" value="Restrct_endonuc_II_EcoRII_C"/>
</dbReference>
<dbReference type="Proteomes" id="UP000181790">
    <property type="component" value="Unassembled WGS sequence"/>
</dbReference>
<dbReference type="GO" id="GO:0003677">
    <property type="term" value="F:DNA binding"/>
    <property type="evidence" value="ECO:0007669"/>
    <property type="project" value="InterPro"/>
</dbReference>
<sequence>MNEGYLSAYFAAVAAKRLSAVEADTARSHQHEFNGTSELKMVLGTGTGEKVTFPASFVWLGQENEAVSSDGFVTWYDSRRNHPTRSEYRLYFPTTDVSELAQAGDLMLIARRTDGSVMIIVTAAGTTIENQLLWLFGLPSPEGSKFTLNDIQDGKDREVDFAVRFILEELGIDVEEPETDYLDSLLERFQGKFPKTAEFSLYARQTLKDVSPFEEPDRTLMAWMEHEEKLFRRLERQIVEQRLQSGFISGEGADVEGFINFSLSVQNRRKSRAGLALENHLEELFRAHSISYSRVAETENRAKPDFLFPSGAAYHNPAFPPTLLTMLGVKTTCKDRWRQVLSEAARIEDKHLFTLEPGISENQTSEMQAQRLQLVLPTSIHDTYRPSQRSWLMSLSDFIAVAGERQATSIASGF</sequence>
<dbReference type="Pfam" id="PF09019">
    <property type="entry name" value="EcoRII-C"/>
    <property type="match status" value="1"/>
</dbReference>
<proteinExistence type="predicted"/>
<organism evidence="2 3">
    <name type="scientific">Arsenicibacter rosenii</name>
    <dbReference type="NCBI Taxonomy" id="1750698"/>
    <lineage>
        <taxon>Bacteria</taxon>
        <taxon>Pseudomonadati</taxon>
        <taxon>Bacteroidota</taxon>
        <taxon>Cytophagia</taxon>
        <taxon>Cytophagales</taxon>
        <taxon>Spirosomataceae</taxon>
        <taxon>Arsenicibacter</taxon>
    </lineage>
</organism>
<dbReference type="GO" id="GO:0009036">
    <property type="term" value="F:type II site-specific deoxyribonuclease activity"/>
    <property type="evidence" value="ECO:0007669"/>
    <property type="project" value="InterPro"/>
</dbReference>
<dbReference type="GO" id="GO:0009307">
    <property type="term" value="P:DNA restriction-modification system"/>
    <property type="evidence" value="ECO:0007669"/>
    <property type="project" value="InterPro"/>
</dbReference>
<evidence type="ECO:0000313" key="3">
    <source>
        <dbReference type="Proteomes" id="UP000181790"/>
    </source>
</evidence>
<keyword evidence="2" id="KW-0540">Nuclease</keyword>
<dbReference type="SUPFAM" id="SSF52980">
    <property type="entry name" value="Restriction endonuclease-like"/>
    <property type="match status" value="1"/>
</dbReference>
<accession>A0A1S2VAQ5</accession>